<dbReference type="AlphaFoldDB" id="A0A4Q7VQI6"/>
<reference evidence="1 2" key="1">
    <citation type="submission" date="2019-02" db="EMBL/GenBank/DDBJ databases">
        <title>Genomic Encyclopedia of Type Strains, Phase IV (KMG-IV): sequencing the most valuable type-strain genomes for metagenomic binning, comparative biology and taxonomic classification.</title>
        <authorList>
            <person name="Goeker M."/>
        </authorList>
    </citation>
    <scope>NUCLEOTIDE SEQUENCE [LARGE SCALE GENOMIC DNA]</scope>
    <source>
        <strain evidence="1 2">DSM 23814</strain>
    </source>
</reference>
<gene>
    <name evidence="1" type="ORF">EV681_0235</name>
</gene>
<comment type="caution">
    <text evidence="1">The sequence shown here is derived from an EMBL/GenBank/DDBJ whole genome shotgun (WGS) entry which is preliminary data.</text>
</comment>
<name>A0A4Q7VQI6_9BURK</name>
<keyword evidence="2" id="KW-1185">Reference proteome</keyword>
<accession>A0A4Q7VQI6</accession>
<dbReference type="Proteomes" id="UP000293398">
    <property type="component" value="Unassembled WGS sequence"/>
</dbReference>
<proteinExistence type="predicted"/>
<evidence type="ECO:0000313" key="1">
    <source>
        <dbReference type="EMBL" id="RZT98458.1"/>
    </source>
</evidence>
<organism evidence="1 2">
    <name type="scientific">Advenella incenata</name>
    <dbReference type="NCBI Taxonomy" id="267800"/>
    <lineage>
        <taxon>Bacteria</taxon>
        <taxon>Pseudomonadati</taxon>
        <taxon>Pseudomonadota</taxon>
        <taxon>Betaproteobacteria</taxon>
        <taxon>Burkholderiales</taxon>
        <taxon>Alcaligenaceae</taxon>
    </lineage>
</organism>
<dbReference type="EMBL" id="SHKO01000001">
    <property type="protein sequence ID" value="RZT98458.1"/>
    <property type="molecule type" value="Genomic_DNA"/>
</dbReference>
<evidence type="ECO:0000313" key="2">
    <source>
        <dbReference type="Proteomes" id="UP000293398"/>
    </source>
</evidence>
<sequence length="92" mass="10989">MEKNRVGQYHTIDLILNQSKKYWLAITSPYWGSQLKYLLIDIKTAVTCIRYKYDKIEFSINRLNDAVPYSCRRWRIDVLKYLSLLALLLLCL</sequence>
<protein>
    <submittedName>
        <fullName evidence="1">Uncharacterized protein</fullName>
    </submittedName>
</protein>